<dbReference type="RefSeq" id="WP_055111137.1">
    <property type="nucleotide sequence ID" value="NZ_CXWA01000006.1"/>
</dbReference>
<dbReference type="STRING" id="311410.LA5095_00176"/>
<dbReference type="OrthoDB" id="8449893at2"/>
<evidence type="ECO:0000313" key="1">
    <source>
        <dbReference type="EMBL" id="CTQ72654.1"/>
    </source>
</evidence>
<accession>A0A0M6ZHW1</accession>
<gene>
    <name evidence="1" type="ORF">LA5096_03317</name>
</gene>
<dbReference type="AlphaFoldDB" id="A0A0M6ZHW1"/>
<dbReference type="EMBL" id="CXWC01000011">
    <property type="protein sequence ID" value="CTQ72654.1"/>
    <property type="molecule type" value="Genomic_DNA"/>
</dbReference>
<sequence length="196" mass="21474">MRRQTEQQAPKATGSNAETILHPGCLPVRFEQRLECRPGTPSLPAEIYIDRTRVIIKRRIAGVPVRVIVPANGFDGVMVRIVPGAAPGNITAALILKHPDSALSITLAETENSDELAVLWSRWAQTLKLPMLVCDLGGEVKPIDAFCATPAANPAPRRKLRLLTGRRPRFLNRRIPGTVTDAPAVFGHEREIIART</sequence>
<dbReference type="InterPro" id="IPR046083">
    <property type="entry name" value="DUF6101"/>
</dbReference>
<reference evidence="2" key="1">
    <citation type="submission" date="2015-07" db="EMBL/GenBank/DDBJ databases">
        <authorList>
            <person name="Rodrigo-Torres Lidia"/>
            <person name="Arahal R.David."/>
        </authorList>
    </citation>
    <scope>NUCLEOTIDE SEQUENCE [LARGE SCALE GENOMIC DNA]</scope>
    <source>
        <strain evidence="2">CECT 5096</strain>
    </source>
</reference>
<dbReference type="GeneID" id="97670665"/>
<dbReference type="Proteomes" id="UP000049983">
    <property type="component" value="Unassembled WGS sequence"/>
</dbReference>
<evidence type="ECO:0000313" key="2">
    <source>
        <dbReference type="Proteomes" id="UP000049983"/>
    </source>
</evidence>
<dbReference type="Pfam" id="PF19596">
    <property type="entry name" value="DUF6101"/>
    <property type="match status" value="1"/>
</dbReference>
<keyword evidence="2" id="KW-1185">Reference proteome</keyword>
<name>A0A0M6ZHW1_9HYPH</name>
<organism evidence="1 2">
    <name type="scientific">Roseibium album</name>
    <dbReference type="NCBI Taxonomy" id="311410"/>
    <lineage>
        <taxon>Bacteria</taxon>
        <taxon>Pseudomonadati</taxon>
        <taxon>Pseudomonadota</taxon>
        <taxon>Alphaproteobacteria</taxon>
        <taxon>Hyphomicrobiales</taxon>
        <taxon>Stappiaceae</taxon>
        <taxon>Roseibium</taxon>
    </lineage>
</organism>
<proteinExistence type="predicted"/>
<protein>
    <submittedName>
        <fullName evidence="1">Uncharacterized protein</fullName>
    </submittedName>
</protein>